<feature type="region of interest" description="Disordered" evidence="1">
    <location>
        <begin position="1"/>
        <end position="66"/>
    </location>
</feature>
<gene>
    <name evidence="2" type="ORF">GY22_14945</name>
</gene>
<evidence type="ECO:0008006" key="4">
    <source>
        <dbReference type="Google" id="ProtNLM"/>
    </source>
</evidence>
<evidence type="ECO:0000313" key="3">
    <source>
        <dbReference type="Proteomes" id="UP000030466"/>
    </source>
</evidence>
<keyword evidence="3" id="KW-1185">Reference proteome</keyword>
<organism evidence="2 3">
    <name type="scientific">Kocuria rosea subsp. polaris</name>
    <dbReference type="NCBI Taxonomy" id="136273"/>
    <lineage>
        <taxon>Bacteria</taxon>
        <taxon>Bacillati</taxon>
        <taxon>Actinomycetota</taxon>
        <taxon>Actinomycetes</taxon>
        <taxon>Micrococcales</taxon>
        <taxon>Micrococcaceae</taxon>
        <taxon>Kocuria</taxon>
    </lineage>
</organism>
<dbReference type="RefSeq" id="WP_017831924.1">
    <property type="nucleotide sequence ID" value="NZ_JSUH01000015.1"/>
</dbReference>
<dbReference type="AlphaFoldDB" id="A0A0A6VS30"/>
<dbReference type="Proteomes" id="UP000030466">
    <property type="component" value="Unassembled WGS sequence"/>
</dbReference>
<protein>
    <recommendedName>
        <fullName evidence="4">Antitoxin</fullName>
    </recommendedName>
</protein>
<comment type="caution">
    <text evidence="2">The sequence shown here is derived from an EMBL/GenBank/DDBJ whole genome shotgun (WGS) entry which is preliminary data.</text>
</comment>
<dbReference type="EMBL" id="JSUH01000015">
    <property type="protein sequence ID" value="KHD96584.1"/>
    <property type="molecule type" value="Genomic_DNA"/>
</dbReference>
<accession>A0A0A6VS30</accession>
<dbReference type="InterPro" id="IPR028037">
    <property type="entry name" value="Antitoxin_Rv0909/MT0933"/>
</dbReference>
<evidence type="ECO:0000256" key="1">
    <source>
        <dbReference type="SAM" id="MobiDB-lite"/>
    </source>
</evidence>
<sequence>MVDIGGFADKAKNFAGENPDKVEQGIQRGGDMVDDHTGNKFQDQVDQAQEHAGGLLGGQNPEDQQG</sequence>
<name>A0A0A6VS30_KOCRO</name>
<proteinExistence type="predicted"/>
<reference evidence="2 3" key="1">
    <citation type="journal article" date="2003" name="Int. J. Syst. Evol. Microbiol.">
        <title>Kocuria polaris sp. nov., an orange-pigmented psychrophilic bacterium isolated from an Antarctic cyanobacterial mat sample.</title>
        <authorList>
            <person name="Reddy G.S."/>
            <person name="Prakash J.S."/>
            <person name="Prabahar V."/>
            <person name="Matsumoto G.I."/>
            <person name="Stackebrandt E."/>
            <person name="Shivaji S."/>
        </authorList>
    </citation>
    <scope>NUCLEOTIDE SEQUENCE [LARGE SCALE GENOMIC DNA]</scope>
    <source>
        <strain evidence="2 3">CMS 76or</strain>
    </source>
</reference>
<dbReference type="OrthoDB" id="5125103at2"/>
<dbReference type="Pfam" id="PF14013">
    <property type="entry name" value="MT0933_antitox"/>
    <property type="match status" value="1"/>
</dbReference>
<evidence type="ECO:0000313" key="2">
    <source>
        <dbReference type="EMBL" id="KHD96584.1"/>
    </source>
</evidence>